<dbReference type="GO" id="GO:0022857">
    <property type="term" value="F:transmembrane transporter activity"/>
    <property type="evidence" value="ECO:0007669"/>
    <property type="project" value="InterPro"/>
</dbReference>
<dbReference type="AlphaFoldDB" id="A0A7X2TFE0"/>
<keyword evidence="3 6" id="KW-0812">Transmembrane</keyword>
<feature type="transmembrane region" description="Helical" evidence="6">
    <location>
        <begin position="97"/>
        <end position="117"/>
    </location>
</feature>
<feature type="transmembrane region" description="Helical" evidence="6">
    <location>
        <begin position="155"/>
        <end position="173"/>
    </location>
</feature>
<dbReference type="EMBL" id="VUMN01000006">
    <property type="protein sequence ID" value="MSS58085.1"/>
    <property type="molecule type" value="Genomic_DNA"/>
</dbReference>
<dbReference type="InterPro" id="IPR001851">
    <property type="entry name" value="ABC_transp_permease"/>
</dbReference>
<feature type="transmembrane region" description="Helical" evidence="6">
    <location>
        <begin position="246"/>
        <end position="267"/>
    </location>
</feature>
<name>A0A7X2TFE0_9FIRM</name>
<proteinExistence type="predicted"/>
<evidence type="ECO:0000256" key="5">
    <source>
        <dbReference type="ARBA" id="ARBA00023136"/>
    </source>
</evidence>
<evidence type="ECO:0000313" key="7">
    <source>
        <dbReference type="EMBL" id="MSS58085.1"/>
    </source>
</evidence>
<keyword evidence="2" id="KW-1003">Cell membrane</keyword>
<dbReference type="PANTHER" id="PTHR47089">
    <property type="entry name" value="ABC TRANSPORTER, PERMEASE PROTEIN"/>
    <property type="match status" value="1"/>
</dbReference>
<evidence type="ECO:0000256" key="3">
    <source>
        <dbReference type="ARBA" id="ARBA00022692"/>
    </source>
</evidence>
<evidence type="ECO:0000256" key="6">
    <source>
        <dbReference type="SAM" id="Phobius"/>
    </source>
</evidence>
<evidence type="ECO:0000256" key="1">
    <source>
        <dbReference type="ARBA" id="ARBA00004651"/>
    </source>
</evidence>
<organism evidence="7 8">
    <name type="scientific">Stecheria intestinalis</name>
    <dbReference type="NCBI Taxonomy" id="2606630"/>
    <lineage>
        <taxon>Bacteria</taxon>
        <taxon>Bacillati</taxon>
        <taxon>Bacillota</taxon>
        <taxon>Erysipelotrichia</taxon>
        <taxon>Erysipelotrichales</taxon>
        <taxon>Erysipelotrichaceae</taxon>
        <taxon>Stecheria</taxon>
    </lineage>
</organism>
<feature type="transmembrane region" description="Helical" evidence="6">
    <location>
        <begin position="72"/>
        <end position="90"/>
    </location>
</feature>
<evidence type="ECO:0000256" key="4">
    <source>
        <dbReference type="ARBA" id="ARBA00022989"/>
    </source>
</evidence>
<keyword evidence="5 6" id="KW-0472">Membrane</keyword>
<sequence>MSQKNNMKFSLLRGAAALGIALIITFLLIFLSSEGANAGEKFVSSIDAIRTMLVTPFVKNNGSFNSKSFTDILAGMVPIIFTGLATCVMFSANQFNLGAEGGIMLGAFIGGLIAVYWKLPGILLPIVAIIVSAAAVGVLMLIPAVLKAKLGVSEMVNSLMLNYIIQYLINYLMNTKFADTSKGSTQTYSFQDNASLAQIVDNGSGFSIAFIVAIIFVVITWYFMYRTKWGYGIRMTGINQPFVMYSGMNVGLIIILSQVVGGLLAGMGGSLEMLGRNQYYNWSALPGYGWTGITVAILAGNNPAYVPLAAFFMSYLTRGCTLMATYNNVPSQLISIIQAVIFVFFAAEQFLAKYRQKLVVRTAQEEMKEAQQEKIAEGGTK</sequence>
<keyword evidence="4 6" id="KW-1133">Transmembrane helix</keyword>
<reference evidence="7 8" key="1">
    <citation type="submission" date="2019-08" db="EMBL/GenBank/DDBJ databases">
        <title>In-depth cultivation of the pig gut microbiome towards novel bacterial diversity and tailored functional studies.</title>
        <authorList>
            <person name="Wylensek D."/>
            <person name="Hitch T.C.A."/>
            <person name="Clavel T."/>
        </authorList>
    </citation>
    <scope>NUCLEOTIDE SEQUENCE [LARGE SCALE GENOMIC DNA]</scope>
    <source>
        <strain evidence="7 8">Oil+RF-744-GAM-WT-6</strain>
    </source>
</reference>
<protein>
    <submittedName>
        <fullName evidence="7">ABC transporter permease</fullName>
    </submittedName>
</protein>
<dbReference type="CDD" id="cd06580">
    <property type="entry name" value="TM_PBP1_transp_TpRbsC_like"/>
    <property type="match status" value="1"/>
</dbReference>
<evidence type="ECO:0000313" key="8">
    <source>
        <dbReference type="Proteomes" id="UP000461880"/>
    </source>
</evidence>
<gene>
    <name evidence="7" type="ORF">FYJ51_04115</name>
</gene>
<feature type="transmembrane region" description="Helical" evidence="6">
    <location>
        <begin position="205"/>
        <end position="225"/>
    </location>
</feature>
<keyword evidence="8" id="KW-1185">Reference proteome</keyword>
<comment type="caution">
    <text evidence="7">The sequence shown here is derived from an EMBL/GenBank/DDBJ whole genome shotgun (WGS) entry which is preliminary data.</text>
</comment>
<dbReference type="Proteomes" id="UP000461880">
    <property type="component" value="Unassembled WGS sequence"/>
</dbReference>
<dbReference type="GO" id="GO:0005886">
    <property type="term" value="C:plasma membrane"/>
    <property type="evidence" value="ECO:0007669"/>
    <property type="project" value="UniProtKB-SubCell"/>
</dbReference>
<dbReference type="Pfam" id="PF02653">
    <property type="entry name" value="BPD_transp_2"/>
    <property type="match status" value="1"/>
</dbReference>
<comment type="subcellular location">
    <subcellularLocation>
        <location evidence="1">Cell membrane</location>
        <topology evidence="1">Multi-pass membrane protein</topology>
    </subcellularLocation>
</comment>
<accession>A0A7X2TFE0</accession>
<evidence type="ECO:0000256" key="2">
    <source>
        <dbReference type="ARBA" id="ARBA00022475"/>
    </source>
</evidence>
<dbReference type="PANTHER" id="PTHR47089:SF1">
    <property type="entry name" value="GUANOSINE ABC TRANSPORTER PERMEASE PROTEIN NUPP"/>
    <property type="match status" value="1"/>
</dbReference>
<feature type="transmembrane region" description="Helical" evidence="6">
    <location>
        <begin position="332"/>
        <end position="351"/>
    </location>
</feature>
<feature type="transmembrane region" description="Helical" evidence="6">
    <location>
        <begin position="123"/>
        <end position="146"/>
    </location>
</feature>